<dbReference type="RefSeq" id="WP_002964999.1">
    <property type="nucleotide sequence ID" value="NZ_EQ999546.1"/>
</dbReference>
<organism evidence="1">
    <name type="scientific">Brucella pinnipedialis M292/94/1</name>
    <dbReference type="NCBI Taxonomy" id="520462"/>
    <lineage>
        <taxon>Bacteria</taxon>
        <taxon>Pseudomonadati</taxon>
        <taxon>Pseudomonadota</taxon>
        <taxon>Alphaproteobacteria</taxon>
        <taxon>Hyphomicrobiales</taxon>
        <taxon>Brucellaceae</taxon>
        <taxon>Brucella/Ochrobactrum group</taxon>
        <taxon>Brucella</taxon>
    </lineage>
</organism>
<dbReference type="HOGENOM" id="CLU_205083_0_0_5"/>
<dbReference type="AlphaFoldDB" id="A0A0E1X9P7"/>
<name>A0A0E1X9P7_9HYPH</name>
<reference evidence="1" key="1">
    <citation type="submission" date="2009-01" db="EMBL/GenBank/DDBJ databases">
        <title>The Genome Sequence of Brucella pinnipedialis M292/94/1.</title>
        <authorList>
            <consortium name="The Broad Institute Genome Sequencing Platform"/>
            <person name="Ward D."/>
            <person name="Young S.K."/>
            <person name="Kodira C.D."/>
            <person name="Zeng Q."/>
            <person name="Koehrsen M."/>
            <person name="Alvarado L."/>
            <person name="Berlin A."/>
            <person name="Borenstein D."/>
            <person name="Chen Z."/>
            <person name="Engels R."/>
            <person name="Freedman E."/>
            <person name="Gellesch M."/>
            <person name="Goldberg J."/>
            <person name="Griggs A."/>
            <person name="Gujja S."/>
            <person name="Heiman D."/>
            <person name="Hepburn T."/>
            <person name="Howarth C."/>
            <person name="Jen D."/>
            <person name="Larson L."/>
            <person name="Lewis B."/>
            <person name="Mehta T."/>
            <person name="Park D."/>
            <person name="Pearson M."/>
            <person name="Roberts A."/>
            <person name="Saif S."/>
            <person name="Shea T."/>
            <person name="Shenoy N."/>
            <person name="Sisk P."/>
            <person name="Stolte C."/>
            <person name="Sykes S."/>
            <person name="Walk T."/>
            <person name="White J."/>
            <person name="Yandava C."/>
            <person name="Whatmore A.M."/>
            <person name="Perrett L.L."/>
            <person name="O'Callaghan D."/>
            <person name="Nusbaum C."/>
            <person name="Galagan J."/>
            <person name="Birren B."/>
        </authorList>
    </citation>
    <scope>NUCLEOTIDE SEQUENCE [LARGE SCALE GENOMIC DNA]</scope>
    <source>
        <strain evidence="1">M292/94/1</strain>
    </source>
</reference>
<accession>A0A0E1X9P7</accession>
<dbReference type="Proteomes" id="UP000004659">
    <property type="component" value="Unassembled WGS sequence"/>
</dbReference>
<dbReference type="GeneID" id="93014829"/>
<proteinExistence type="predicted"/>
<evidence type="ECO:0000313" key="1">
    <source>
        <dbReference type="EMBL" id="EEZ29947.1"/>
    </source>
</evidence>
<gene>
    <name evidence="1" type="ORF">BALG_00066</name>
</gene>
<protein>
    <submittedName>
        <fullName evidence="1">Uncharacterized protein</fullName>
    </submittedName>
</protein>
<sequence>MVIKPDNEGLYGGKARKLPVPARDCENLQCSHAPRTNANIGETVAFLCQFQNYQVVSSILEGLWRQK</sequence>
<dbReference type="EMBL" id="EQ999546">
    <property type="protein sequence ID" value="EEZ29947.1"/>
    <property type="molecule type" value="Genomic_DNA"/>
</dbReference>